<keyword evidence="4" id="KW-0804">Transcription</keyword>
<dbReference type="InterPro" id="IPR005119">
    <property type="entry name" value="LysR_subst-bd"/>
</dbReference>
<keyword evidence="3" id="KW-0238">DNA-binding</keyword>
<dbReference type="Gene3D" id="3.40.190.290">
    <property type="match status" value="1"/>
</dbReference>
<evidence type="ECO:0000256" key="1">
    <source>
        <dbReference type="ARBA" id="ARBA00009437"/>
    </source>
</evidence>
<dbReference type="Proteomes" id="UP001448498">
    <property type="component" value="Chromosome 2"/>
</dbReference>
<comment type="similarity">
    <text evidence="1">Belongs to the LysR transcriptional regulatory family.</text>
</comment>
<evidence type="ECO:0000313" key="7">
    <source>
        <dbReference type="Proteomes" id="UP001448498"/>
    </source>
</evidence>
<keyword evidence="7" id="KW-1185">Reference proteome</keyword>
<dbReference type="SUPFAM" id="SSF53850">
    <property type="entry name" value="Periplasmic binding protein-like II"/>
    <property type="match status" value="1"/>
</dbReference>
<dbReference type="Gene3D" id="1.10.10.10">
    <property type="entry name" value="Winged helix-like DNA-binding domain superfamily/Winged helix DNA-binding domain"/>
    <property type="match status" value="1"/>
</dbReference>
<dbReference type="InterPro" id="IPR036390">
    <property type="entry name" value="WH_DNA-bd_sf"/>
</dbReference>
<sequence length="307" mass="33979">MDPSLLPSLAWFARVAHHRSFTKAAAEVGASRANLSQNVKALERRLNVKLLYRTTRDMSLTEEGQRLYDVWYPALVAVERTVDALHDARNEPSGLIRMNTSRVAAKTLIEPHLEEFSTRFPGLGLELVMDDSLANIVADGCDVGIRIGESLAPHMIAVPITPSLEMAVVGTPAYFKRHGEPATPADLTEHNCLRFRQVSGAIHPWEFTSPDEPGHGFVVEPRGSITTNDDDGMIRAALQHVGLIQHIDIAVQPHLNSGALIRVLRPWCKPFAGFYVYAPTRTQMPAKVRALIDFLVEKREAIAVSRV</sequence>
<dbReference type="InterPro" id="IPR036388">
    <property type="entry name" value="WH-like_DNA-bd_sf"/>
</dbReference>
<dbReference type="Pfam" id="PF03466">
    <property type="entry name" value="LysR_substrate"/>
    <property type="match status" value="1"/>
</dbReference>
<organism evidence="6 7">
    <name type="scientific">Burkholderia arboris</name>
    <dbReference type="NCBI Taxonomy" id="488730"/>
    <lineage>
        <taxon>Bacteria</taxon>
        <taxon>Pseudomonadati</taxon>
        <taxon>Pseudomonadota</taxon>
        <taxon>Betaproteobacteria</taxon>
        <taxon>Burkholderiales</taxon>
        <taxon>Burkholderiaceae</taxon>
        <taxon>Burkholderia</taxon>
        <taxon>Burkholderia cepacia complex</taxon>
    </lineage>
</organism>
<evidence type="ECO:0000256" key="4">
    <source>
        <dbReference type="ARBA" id="ARBA00023163"/>
    </source>
</evidence>
<dbReference type="CDD" id="cd08474">
    <property type="entry name" value="PBP2_CrgA_like_5"/>
    <property type="match status" value="1"/>
</dbReference>
<dbReference type="InterPro" id="IPR058163">
    <property type="entry name" value="LysR-type_TF_proteobact-type"/>
</dbReference>
<feature type="domain" description="HTH lysR-type" evidence="5">
    <location>
        <begin position="1"/>
        <end position="61"/>
    </location>
</feature>
<evidence type="ECO:0000256" key="2">
    <source>
        <dbReference type="ARBA" id="ARBA00023015"/>
    </source>
</evidence>
<dbReference type="Pfam" id="PF00126">
    <property type="entry name" value="HTH_1"/>
    <property type="match status" value="1"/>
</dbReference>
<gene>
    <name evidence="6" type="ORF">OHZ10_34070</name>
</gene>
<proteinExistence type="inferred from homology"/>
<accession>A0ABZ3DWT8</accession>
<dbReference type="PANTHER" id="PTHR30537">
    <property type="entry name" value="HTH-TYPE TRANSCRIPTIONAL REGULATOR"/>
    <property type="match status" value="1"/>
</dbReference>
<dbReference type="SUPFAM" id="SSF46785">
    <property type="entry name" value="Winged helix' DNA-binding domain"/>
    <property type="match status" value="1"/>
</dbReference>
<dbReference type="EMBL" id="CP109823">
    <property type="protein sequence ID" value="XAE53660.1"/>
    <property type="molecule type" value="Genomic_DNA"/>
</dbReference>
<evidence type="ECO:0000256" key="3">
    <source>
        <dbReference type="ARBA" id="ARBA00023125"/>
    </source>
</evidence>
<protein>
    <submittedName>
        <fullName evidence="6">LysR family transcriptional regulator</fullName>
    </submittedName>
</protein>
<name>A0ABZ3DWT8_9BURK</name>
<keyword evidence="2" id="KW-0805">Transcription regulation</keyword>
<reference evidence="6 7" key="1">
    <citation type="submission" date="2022-10" db="EMBL/GenBank/DDBJ databases">
        <title>Genomic of Burkholderia cepacia PN-1.</title>
        <authorList>
            <person name="Yang Y."/>
            <person name="Guan H."/>
            <person name="Huang J."/>
        </authorList>
    </citation>
    <scope>NUCLEOTIDE SEQUENCE [LARGE SCALE GENOMIC DNA]</scope>
    <source>
        <strain evidence="6 7">PN-1</strain>
    </source>
</reference>
<evidence type="ECO:0000313" key="6">
    <source>
        <dbReference type="EMBL" id="XAE53660.1"/>
    </source>
</evidence>
<dbReference type="PANTHER" id="PTHR30537:SF1">
    <property type="entry name" value="HTH-TYPE TRANSCRIPTIONAL REGULATOR PGRR"/>
    <property type="match status" value="1"/>
</dbReference>
<evidence type="ECO:0000259" key="5">
    <source>
        <dbReference type="PROSITE" id="PS50931"/>
    </source>
</evidence>
<dbReference type="InterPro" id="IPR000847">
    <property type="entry name" value="LysR_HTH_N"/>
</dbReference>
<dbReference type="PROSITE" id="PS50931">
    <property type="entry name" value="HTH_LYSR"/>
    <property type="match status" value="1"/>
</dbReference>
<dbReference type="RefSeq" id="WP_256087406.1">
    <property type="nucleotide sequence ID" value="NZ_CP101526.1"/>
</dbReference>